<keyword evidence="3" id="KW-1185">Reference proteome</keyword>
<dbReference type="Pfam" id="PF01476">
    <property type="entry name" value="LysM"/>
    <property type="match status" value="2"/>
</dbReference>
<reference evidence="2 3" key="1">
    <citation type="submission" date="2016-10" db="EMBL/GenBank/DDBJ databases">
        <title>Complete Genome Sequence of Peptococcaceae strain DCMF.</title>
        <authorList>
            <person name="Edwards R.J."/>
            <person name="Holland S.I."/>
            <person name="Deshpande N.P."/>
            <person name="Wong Y.K."/>
            <person name="Ertan H."/>
            <person name="Manefield M."/>
            <person name="Russell T.L."/>
            <person name="Lee M.J."/>
        </authorList>
    </citation>
    <scope>NUCLEOTIDE SEQUENCE [LARGE SCALE GENOMIC DNA]</scope>
    <source>
        <strain evidence="2 3">DCMF</strain>
    </source>
</reference>
<dbReference type="KEGG" id="fwa:DCMF_05150"/>
<dbReference type="AlphaFoldDB" id="A0A3G1KP56"/>
<dbReference type="CDD" id="cd00118">
    <property type="entry name" value="LysM"/>
    <property type="match status" value="1"/>
</dbReference>
<evidence type="ECO:0000313" key="2">
    <source>
        <dbReference type="EMBL" id="ATW24253.1"/>
    </source>
</evidence>
<accession>A0A3G1KP56</accession>
<dbReference type="EMBL" id="CP017634">
    <property type="protein sequence ID" value="ATW24253.1"/>
    <property type="molecule type" value="Genomic_DNA"/>
</dbReference>
<evidence type="ECO:0000259" key="1">
    <source>
        <dbReference type="PROSITE" id="PS51782"/>
    </source>
</evidence>
<dbReference type="SUPFAM" id="SSF54106">
    <property type="entry name" value="LysM domain"/>
    <property type="match status" value="1"/>
</dbReference>
<name>A0A3G1KP56_FORW1</name>
<protein>
    <recommendedName>
        <fullName evidence="1">LysM domain-containing protein</fullName>
    </recommendedName>
</protein>
<organism evidence="2 3">
    <name type="scientific">Formimonas warabiya</name>
    <dbReference type="NCBI Taxonomy" id="1761012"/>
    <lineage>
        <taxon>Bacteria</taxon>
        <taxon>Bacillati</taxon>
        <taxon>Bacillota</taxon>
        <taxon>Clostridia</taxon>
        <taxon>Eubacteriales</taxon>
        <taxon>Peptococcaceae</taxon>
        <taxon>Candidatus Formimonas</taxon>
    </lineage>
</organism>
<dbReference type="PROSITE" id="PS51782">
    <property type="entry name" value="LYSM"/>
    <property type="match status" value="1"/>
</dbReference>
<feature type="domain" description="LysM" evidence="1">
    <location>
        <begin position="50"/>
        <end position="100"/>
    </location>
</feature>
<dbReference type="InterPro" id="IPR018392">
    <property type="entry name" value="LysM"/>
</dbReference>
<proteinExistence type="predicted"/>
<dbReference type="RefSeq" id="WP_148133435.1">
    <property type="nucleotide sequence ID" value="NZ_CP017634.1"/>
</dbReference>
<dbReference type="OrthoDB" id="9800780at2"/>
<dbReference type="Gene3D" id="3.10.350.10">
    <property type="entry name" value="LysM domain"/>
    <property type="match status" value="1"/>
</dbReference>
<sequence length="103" mass="11591">MRIKHKKYRLNLNKLLTAGLFLFVCAGCLSLGLKVAAANFYSASGKTAYIEVIVKSGDSLWDLTEKHYTGKDDIRRIIYEVKKMNDLPSANLVPGQIIKLPQY</sequence>
<evidence type="ECO:0000313" key="3">
    <source>
        <dbReference type="Proteomes" id="UP000323521"/>
    </source>
</evidence>
<dbReference type="Proteomes" id="UP000323521">
    <property type="component" value="Chromosome"/>
</dbReference>
<dbReference type="SMART" id="SM00257">
    <property type="entry name" value="LysM"/>
    <property type="match status" value="1"/>
</dbReference>
<gene>
    <name evidence="2" type="ORF">DCMF_05150</name>
</gene>
<dbReference type="InterPro" id="IPR036779">
    <property type="entry name" value="LysM_dom_sf"/>
</dbReference>